<gene>
    <name evidence="19" type="ORF">LCOR_07952.1</name>
</gene>
<dbReference type="Gene3D" id="2.40.30.10">
    <property type="entry name" value="Translation factors"/>
    <property type="match status" value="1"/>
</dbReference>
<dbReference type="SUPFAM" id="SSF56524">
    <property type="entry name" value="Oxidoreductase molybdopterin-binding domain"/>
    <property type="match status" value="1"/>
</dbReference>
<dbReference type="EMBL" id="CBTN010000042">
    <property type="protein sequence ID" value="CDH56952.1"/>
    <property type="molecule type" value="Genomic_DNA"/>
</dbReference>
<dbReference type="VEuPathDB" id="FungiDB:LCOR_07952.1"/>
<comment type="cofactor">
    <cofactor evidence="2">
        <name>heme</name>
        <dbReference type="ChEBI" id="CHEBI:30413"/>
    </cofactor>
</comment>
<dbReference type="PRINTS" id="PR00363">
    <property type="entry name" value="CYTOCHROMEB5"/>
</dbReference>
<reference evidence="19" key="1">
    <citation type="submission" date="2013-08" db="EMBL/GenBank/DDBJ databases">
        <title>Gene expansion shapes genome architecture in the human pathogen Lichtheimia corymbifera: an evolutionary genomics analysis in the ancient terrestrial Mucorales (Mucoromycotina).</title>
        <authorList>
            <person name="Schwartze V.U."/>
            <person name="Winter S."/>
            <person name="Shelest E."/>
            <person name="Marcet-Houben M."/>
            <person name="Horn F."/>
            <person name="Wehner S."/>
            <person name="Hoffmann K."/>
            <person name="Riege K."/>
            <person name="Sammeth M."/>
            <person name="Nowrousian M."/>
            <person name="Valiante V."/>
            <person name="Linde J."/>
            <person name="Jacobsen I.D."/>
            <person name="Marz M."/>
            <person name="Brakhage A.A."/>
            <person name="Gabaldon T."/>
            <person name="Bocker S."/>
            <person name="Voigt K."/>
        </authorList>
    </citation>
    <scope>NUCLEOTIDE SEQUENCE [LARGE SCALE GENOMIC DNA]</scope>
    <source>
        <strain evidence="19">FSU 9682</strain>
    </source>
</reference>
<dbReference type="InterPro" id="IPR039261">
    <property type="entry name" value="FNR_nucleotide-bd"/>
</dbReference>
<dbReference type="InterPro" id="IPR017938">
    <property type="entry name" value="Riboflavin_synthase-like_b-brl"/>
</dbReference>
<comment type="cofactor">
    <cofactor evidence="1">
        <name>Mo-molybdopterin</name>
        <dbReference type="ChEBI" id="CHEBI:71302"/>
    </cofactor>
</comment>
<dbReference type="InterPro" id="IPR000572">
    <property type="entry name" value="OxRdtase_Mopterin-bd_dom"/>
</dbReference>
<dbReference type="Pfam" id="PF00175">
    <property type="entry name" value="NAD_binding_1"/>
    <property type="match status" value="1"/>
</dbReference>
<dbReference type="PROSITE" id="PS50255">
    <property type="entry name" value="CYTOCHROME_B5_2"/>
    <property type="match status" value="1"/>
</dbReference>
<dbReference type="SUPFAM" id="SSF63380">
    <property type="entry name" value="Riboflavin synthase domain-like"/>
    <property type="match status" value="1"/>
</dbReference>
<dbReference type="Gene3D" id="3.40.50.80">
    <property type="entry name" value="Nucleotide-binding domain of ferredoxin-NADP reductase (FNR) module"/>
    <property type="match status" value="1"/>
</dbReference>
<dbReference type="PROSITE" id="PS51384">
    <property type="entry name" value="FAD_FR"/>
    <property type="match status" value="1"/>
</dbReference>
<evidence type="ECO:0000256" key="16">
    <source>
        <dbReference type="SAM" id="MobiDB-lite"/>
    </source>
</evidence>
<dbReference type="GO" id="GO:0006790">
    <property type="term" value="P:sulfur compound metabolic process"/>
    <property type="evidence" value="ECO:0007669"/>
    <property type="project" value="TreeGrafter"/>
</dbReference>
<dbReference type="EC" id="1.7.1.3" evidence="7"/>
<evidence type="ECO:0000313" key="20">
    <source>
        <dbReference type="Proteomes" id="UP000027586"/>
    </source>
</evidence>
<dbReference type="Gene3D" id="3.90.420.10">
    <property type="entry name" value="Oxidoreductase, molybdopterin-binding domain"/>
    <property type="match status" value="1"/>
</dbReference>
<dbReference type="PANTHER" id="PTHR19372:SF7">
    <property type="entry name" value="SULFITE OXIDASE, MITOCHONDRIAL"/>
    <property type="match status" value="1"/>
</dbReference>
<evidence type="ECO:0000256" key="14">
    <source>
        <dbReference type="ARBA" id="ARBA00023063"/>
    </source>
</evidence>
<dbReference type="GO" id="GO:0050464">
    <property type="term" value="F:nitrate reductase (NADPH) activity"/>
    <property type="evidence" value="ECO:0007669"/>
    <property type="project" value="UniProtKB-EC"/>
</dbReference>
<dbReference type="SUPFAM" id="SSF81296">
    <property type="entry name" value="E set domains"/>
    <property type="match status" value="1"/>
</dbReference>
<dbReference type="PRINTS" id="PR00406">
    <property type="entry name" value="CYTB5RDTASE"/>
</dbReference>
<dbReference type="PROSITE" id="PS00191">
    <property type="entry name" value="CYTOCHROME_B5_1"/>
    <property type="match status" value="1"/>
</dbReference>
<evidence type="ECO:0000256" key="2">
    <source>
        <dbReference type="ARBA" id="ARBA00001971"/>
    </source>
</evidence>
<dbReference type="Proteomes" id="UP000027586">
    <property type="component" value="Unassembled WGS sequence"/>
</dbReference>
<keyword evidence="12" id="KW-0560">Oxidoreductase</keyword>
<evidence type="ECO:0000256" key="13">
    <source>
        <dbReference type="ARBA" id="ARBA00023004"/>
    </source>
</evidence>
<comment type="catalytic activity">
    <reaction evidence="15">
        <text>nitrite + NADP(+) + H2O = nitrate + NADPH + H(+)</text>
        <dbReference type="Rhea" id="RHEA:19061"/>
        <dbReference type="ChEBI" id="CHEBI:15377"/>
        <dbReference type="ChEBI" id="CHEBI:15378"/>
        <dbReference type="ChEBI" id="CHEBI:16301"/>
        <dbReference type="ChEBI" id="CHEBI:17632"/>
        <dbReference type="ChEBI" id="CHEBI:57783"/>
        <dbReference type="ChEBI" id="CHEBI:58349"/>
        <dbReference type="EC" id="1.7.1.3"/>
    </reaction>
</comment>
<dbReference type="InterPro" id="IPR017927">
    <property type="entry name" value="FAD-bd_FR_type"/>
</dbReference>
<organism evidence="19 20">
    <name type="scientific">Lichtheimia corymbifera JMRC:FSU:9682</name>
    <dbReference type="NCBI Taxonomy" id="1263082"/>
    <lineage>
        <taxon>Eukaryota</taxon>
        <taxon>Fungi</taxon>
        <taxon>Fungi incertae sedis</taxon>
        <taxon>Mucoromycota</taxon>
        <taxon>Mucoromycotina</taxon>
        <taxon>Mucoromycetes</taxon>
        <taxon>Mucorales</taxon>
        <taxon>Lichtheimiaceae</taxon>
        <taxon>Lichtheimia</taxon>
    </lineage>
</organism>
<dbReference type="InterPro" id="IPR005066">
    <property type="entry name" value="MoCF_OxRdtse_dimer"/>
</dbReference>
<keyword evidence="20" id="KW-1185">Reference proteome</keyword>
<accession>A0A068S532</accession>
<dbReference type="Gene3D" id="2.60.40.650">
    <property type="match status" value="1"/>
</dbReference>
<dbReference type="InterPro" id="IPR001199">
    <property type="entry name" value="Cyt_B5-like_heme/steroid-bd"/>
</dbReference>
<feature type="domain" description="Cytochrome b5 heme-binding" evidence="17">
    <location>
        <begin position="463"/>
        <end position="538"/>
    </location>
</feature>
<dbReference type="PRINTS" id="PR00407">
    <property type="entry name" value="EUMOPTERIN"/>
</dbReference>
<dbReference type="GO" id="GO:0042128">
    <property type="term" value="P:nitrate assimilation"/>
    <property type="evidence" value="ECO:0007669"/>
    <property type="project" value="UniProtKB-KW"/>
</dbReference>
<comment type="caution">
    <text evidence="19">The sequence shown here is derived from an EMBL/GenBank/DDBJ whole genome shotgun (WGS) entry which is preliminary data.</text>
</comment>
<dbReference type="GO" id="GO:0020037">
    <property type="term" value="F:heme binding"/>
    <property type="evidence" value="ECO:0007669"/>
    <property type="project" value="InterPro"/>
</dbReference>
<evidence type="ECO:0000256" key="3">
    <source>
        <dbReference type="ARBA" id="ARBA00001974"/>
    </source>
</evidence>
<evidence type="ECO:0000256" key="12">
    <source>
        <dbReference type="ARBA" id="ARBA00023002"/>
    </source>
</evidence>
<dbReference type="InterPro" id="IPR018506">
    <property type="entry name" value="Cyt_B5_heme-BS"/>
</dbReference>
<dbReference type="STRING" id="1263082.A0A068S532"/>
<dbReference type="InterPro" id="IPR001433">
    <property type="entry name" value="OxRdtase_FAD/NAD-bd"/>
</dbReference>
<feature type="domain" description="FAD-binding FR-type" evidence="18">
    <location>
        <begin position="587"/>
        <end position="703"/>
    </location>
</feature>
<feature type="region of interest" description="Disordered" evidence="16">
    <location>
        <begin position="543"/>
        <end position="577"/>
    </location>
</feature>
<dbReference type="InterPro" id="IPR036374">
    <property type="entry name" value="OxRdtase_Mopterin-bd_sf"/>
</dbReference>
<evidence type="ECO:0000256" key="8">
    <source>
        <dbReference type="ARBA" id="ARBA00015499"/>
    </source>
</evidence>
<evidence type="ECO:0000256" key="11">
    <source>
        <dbReference type="ARBA" id="ARBA00022723"/>
    </source>
</evidence>
<dbReference type="GO" id="GO:0043546">
    <property type="term" value="F:molybdopterin cofactor binding"/>
    <property type="evidence" value="ECO:0007669"/>
    <property type="project" value="TreeGrafter"/>
</dbReference>
<protein>
    <recommendedName>
        <fullName evidence="8">Nitrate reductase [NADPH]</fullName>
        <ecNumber evidence="7">1.7.1.3</ecNumber>
    </recommendedName>
</protein>
<keyword evidence="13" id="KW-0408">Iron</keyword>
<proteinExistence type="inferred from homology"/>
<comment type="cofactor">
    <cofactor evidence="3">
        <name>FAD</name>
        <dbReference type="ChEBI" id="CHEBI:57692"/>
    </cofactor>
</comment>
<feature type="compositionally biased region" description="Low complexity" evidence="16">
    <location>
        <begin position="563"/>
        <end position="576"/>
    </location>
</feature>
<keyword evidence="11" id="KW-0479">Metal-binding</keyword>
<dbReference type="GO" id="GO:0008482">
    <property type="term" value="F:sulfite oxidase activity"/>
    <property type="evidence" value="ECO:0007669"/>
    <property type="project" value="TreeGrafter"/>
</dbReference>
<dbReference type="AlphaFoldDB" id="A0A068S532"/>
<dbReference type="FunFam" id="3.90.420.10:FF:000003">
    <property type="entry name" value="Nitrate reductase"/>
    <property type="match status" value="1"/>
</dbReference>
<evidence type="ECO:0000256" key="10">
    <source>
        <dbReference type="ARBA" id="ARBA00022617"/>
    </source>
</evidence>
<dbReference type="Gene3D" id="3.10.120.10">
    <property type="entry name" value="Cytochrome b5-like heme/steroid binding domain"/>
    <property type="match status" value="1"/>
</dbReference>
<evidence type="ECO:0000256" key="9">
    <source>
        <dbReference type="ARBA" id="ARBA00022505"/>
    </source>
</evidence>
<evidence type="ECO:0000256" key="6">
    <source>
        <dbReference type="ARBA" id="ARBA00011738"/>
    </source>
</evidence>
<keyword evidence="9" id="KW-0500">Molybdenum</keyword>
<dbReference type="Pfam" id="PF03404">
    <property type="entry name" value="Mo-co_dimer"/>
    <property type="match status" value="1"/>
</dbReference>
<evidence type="ECO:0000256" key="4">
    <source>
        <dbReference type="ARBA" id="ARBA00003838"/>
    </source>
</evidence>
<dbReference type="SUPFAM" id="SSF52343">
    <property type="entry name" value="Ferredoxin reductase-like, C-terminal NADP-linked domain"/>
    <property type="match status" value="1"/>
</dbReference>
<dbReference type="PANTHER" id="PTHR19372">
    <property type="entry name" value="SULFITE REDUCTASE"/>
    <property type="match status" value="1"/>
</dbReference>
<dbReference type="SMART" id="SM01117">
    <property type="entry name" value="Cyt-b5"/>
    <property type="match status" value="1"/>
</dbReference>
<dbReference type="CDD" id="cd06183">
    <property type="entry name" value="cyt_b5_reduct_like"/>
    <property type="match status" value="1"/>
</dbReference>
<comment type="similarity">
    <text evidence="5">Belongs to the nitrate reductase family.</text>
</comment>
<evidence type="ECO:0000256" key="15">
    <source>
        <dbReference type="ARBA" id="ARBA00049155"/>
    </source>
</evidence>
<feature type="compositionally biased region" description="Low complexity" evidence="16">
    <location>
        <begin position="543"/>
        <end position="555"/>
    </location>
</feature>
<comment type="subunit">
    <text evidence="6">Homodimer.</text>
</comment>
<dbReference type="GO" id="GO:0030151">
    <property type="term" value="F:molybdenum ion binding"/>
    <property type="evidence" value="ECO:0007669"/>
    <property type="project" value="InterPro"/>
</dbReference>
<keyword evidence="14" id="KW-0534">Nitrate assimilation</keyword>
<evidence type="ECO:0000259" key="17">
    <source>
        <dbReference type="PROSITE" id="PS50255"/>
    </source>
</evidence>
<dbReference type="SUPFAM" id="SSF55856">
    <property type="entry name" value="Cytochrome b5-like heme/steroid binding domain"/>
    <property type="match status" value="1"/>
</dbReference>
<dbReference type="Pfam" id="PF00173">
    <property type="entry name" value="Cyt-b5"/>
    <property type="match status" value="1"/>
</dbReference>
<evidence type="ECO:0000256" key="1">
    <source>
        <dbReference type="ARBA" id="ARBA00001924"/>
    </source>
</evidence>
<comment type="function">
    <text evidence="4">Nitrate reductase is a key enzyme involved in the first step of nitrate assimilation in plants, fungi and bacteria.</text>
</comment>
<sequence>MDESTIMKPPTTIDPRDENTPDAFVLRDSSMVRLTGKHPFNAEAPLKSLEKAGYVTPNHLHFVRNHGPVPQLTWEEHRIEITGLVNSPTTISMDDIASMTPTTLPVTMVCAGNRRKEQNMVKQSIGFGWGAAGASTACWSGVYLRDVINHFGGGLKDDAKYICFEGVDKTSKGGYGTSIAANRVMSDHYDIMLAYKMNGELLPADHGFPIRVIIPGCIGGRSVKWLGRIEASDSESTNPFHNGDNKVFPTQVKSAEQATEEKWWPRPEYTLYDLNVNSVISTPNHDEHIMLHNLQETYTARGYAYTGGNRRITRVEISLDSGKTWLLATLHCPPSQQIAAAYGQLTGPGYYQASRYWSWTLWHVDLEVADLVRADEMVVRAWDESQNTQPENLTWNLMGMMNNCWFRVKLSLEREPSLAIRCEHPTLAGPQPGGWMAALVKKDDNADISTTPDTTTAKQPSSLPTFTLAQVEMHQKEDDCWIIVHDLVYDCTPFMKDHPGGASSILITAGTDTTEEFDAIHSSKAHNMLQDYLIGQLSSSSSEHSSTTSSLSSSSNAFSHPDTTNSSTITLSSSINNDDHTPFLEPKKWKKMTLDSKQSLSPTIRLFRFVFDGCNQPLGLPIGQHVYLKMPQEQTDRQQQTQPKSIMRAYTPSDSGPGFVEFIIKVYFPDHQQPGGAFTQLLDKLRIGETIDVKGPLGEYEYLGDGHYSLTRQPARHVQHIGMIAGGTGITPMWQILDAIQHDHNPPKVSLIYCARHYEDLVLAKEILELQRVLGTHMFHVRFILSRPGNDWEHGKGRLTASEISEHLFPHGTLCDNDKMVLLCGSDTMIEHCCKPLIAQVMGDEFALKNIFVF</sequence>
<name>A0A068S532_9FUNG</name>
<keyword evidence="10" id="KW-0349">Heme</keyword>
<dbReference type="Pfam" id="PF00970">
    <property type="entry name" value="FAD_binding_6"/>
    <property type="match status" value="1"/>
</dbReference>
<evidence type="ECO:0000256" key="7">
    <source>
        <dbReference type="ARBA" id="ARBA00012673"/>
    </source>
</evidence>
<evidence type="ECO:0000313" key="19">
    <source>
        <dbReference type="EMBL" id="CDH56952.1"/>
    </source>
</evidence>
<feature type="region of interest" description="Disordered" evidence="16">
    <location>
        <begin position="1"/>
        <end position="22"/>
    </location>
</feature>
<dbReference type="InterPro" id="IPR014756">
    <property type="entry name" value="Ig_E-set"/>
</dbReference>
<dbReference type="FunFam" id="3.10.120.10:FF:000007">
    <property type="entry name" value="Sulfite oxidase, mitochondrial"/>
    <property type="match status" value="1"/>
</dbReference>
<dbReference type="InterPro" id="IPR036400">
    <property type="entry name" value="Cyt_B5-like_heme/steroid_sf"/>
</dbReference>
<dbReference type="Pfam" id="PF00174">
    <property type="entry name" value="Oxidored_molyb"/>
    <property type="match status" value="1"/>
</dbReference>
<dbReference type="InterPro" id="IPR008333">
    <property type="entry name" value="Cbr1-like_FAD-bd_dom"/>
</dbReference>
<dbReference type="OrthoDB" id="432685at2759"/>
<evidence type="ECO:0000256" key="5">
    <source>
        <dbReference type="ARBA" id="ARBA00006253"/>
    </source>
</evidence>
<evidence type="ECO:0000259" key="18">
    <source>
        <dbReference type="PROSITE" id="PS51384"/>
    </source>
</evidence>
<dbReference type="InterPro" id="IPR008335">
    <property type="entry name" value="Mopterin_OxRdtase_euk"/>
</dbReference>